<dbReference type="InterPro" id="IPR006674">
    <property type="entry name" value="HD_domain"/>
</dbReference>
<dbReference type="CDD" id="cd00077">
    <property type="entry name" value="HDc"/>
    <property type="match status" value="1"/>
</dbReference>
<dbReference type="STRING" id="1185876.BN8_00510"/>
<dbReference type="InterPro" id="IPR003607">
    <property type="entry name" value="HD/PDEase_dom"/>
</dbReference>
<evidence type="ECO:0000313" key="4">
    <source>
        <dbReference type="Proteomes" id="UP000009309"/>
    </source>
</evidence>
<dbReference type="InterPro" id="IPR050124">
    <property type="entry name" value="tRNA_CCA-adding_enzyme"/>
</dbReference>
<organism evidence="3 4">
    <name type="scientific">Fibrisoma limi BUZ 3</name>
    <dbReference type="NCBI Taxonomy" id="1185876"/>
    <lineage>
        <taxon>Bacteria</taxon>
        <taxon>Pseudomonadati</taxon>
        <taxon>Bacteroidota</taxon>
        <taxon>Cytophagia</taxon>
        <taxon>Cytophagales</taxon>
        <taxon>Spirosomataceae</taxon>
        <taxon>Fibrisoma</taxon>
    </lineage>
</organism>
<protein>
    <recommendedName>
        <fullName evidence="2">HD domain-containing protein</fullName>
    </recommendedName>
</protein>
<dbReference type="Gene3D" id="1.10.3090.10">
    <property type="entry name" value="cca-adding enzyme, domain 2"/>
    <property type="match status" value="1"/>
</dbReference>
<comment type="caution">
    <text evidence="3">The sequence shown here is derived from an EMBL/GenBank/DDBJ whole genome shotgun (WGS) entry which is preliminary data.</text>
</comment>
<keyword evidence="1" id="KW-0547">Nucleotide-binding</keyword>
<accession>I2GCF7</accession>
<dbReference type="Pfam" id="PF01966">
    <property type="entry name" value="HD"/>
    <property type="match status" value="1"/>
</dbReference>
<dbReference type="EMBL" id="CAIT01000004">
    <property type="protein sequence ID" value="CCH51581.1"/>
    <property type="molecule type" value="Genomic_DNA"/>
</dbReference>
<proteinExistence type="predicted"/>
<evidence type="ECO:0000313" key="3">
    <source>
        <dbReference type="EMBL" id="CCH51581.1"/>
    </source>
</evidence>
<dbReference type="Proteomes" id="UP000009309">
    <property type="component" value="Unassembled WGS sequence"/>
</dbReference>
<name>I2GCF7_9BACT</name>
<dbReference type="eggNOG" id="COG4639">
    <property type="taxonomic scope" value="Bacteria"/>
</dbReference>
<dbReference type="RefSeq" id="WP_009280167.1">
    <property type="nucleotide sequence ID" value="NZ_CAIT01000004.1"/>
</dbReference>
<evidence type="ECO:0000256" key="1">
    <source>
        <dbReference type="ARBA" id="ARBA00022741"/>
    </source>
</evidence>
<dbReference type="InterPro" id="IPR027417">
    <property type="entry name" value="P-loop_NTPase"/>
</dbReference>
<reference evidence="3 4" key="1">
    <citation type="journal article" date="2012" name="J. Bacteriol.">
        <title>Genome Sequence of the Filamentous Bacterium Fibrisoma limi BUZ 3T.</title>
        <authorList>
            <person name="Filippini M."/>
            <person name="Qi W."/>
            <person name="Jaenicke S."/>
            <person name="Goesmann A."/>
            <person name="Smits T.H."/>
            <person name="Bagheri H.C."/>
        </authorList>
    </citation>
    <scope>NUCLEOTIDE SEQUENCE [LARGE SCALE GENOMIC DNA]</scope>
    <source>
        <strain evidence="4">BUZ 3T</strain>
    </source>
</reference>
<dbReference type="PANTHER" id="PTHR47545">
    <property type="entry name" value="MULTIFUNCTIONAL CCA PROTEIN"/>
    <property type="match status" value="1"/>
</dbReference>
<dbReference type="Pfam" id="PF13671">
    <property type="entry name" value="AAA_33"/>
    <property type="match status" value="1"/>
</dbReference>
<sequence>MSWQLSTQTDWSALEDQFDWVRAMRGVPQDALYHAEGDVAAHTQMVLEALTSQQAYQSLPRQRQAVVWAAALLHDVEKRSTTVREPDGRITSRGHAKRGERTARSLLYIDHPTPFLLREAVAQLVRHHGLPLWLWDKADPHQRMLGVSQLLDTSELTMLARADVLGRVCADQAELAYRVDLFADYAQEQGCWGRPYPFPDPFTRYAYFNQPERSPDYAAFDATQTQVALLCGLPGSGKDYYAGRHYADWPVVSLDALRRKAGINAQDRSGTGRVVQQAKELARQYLRRQQPFVWNATNVTRTIRQQLIDLFVTYRAKVRLVYVEVPYTQLMEQNRNRKYVVPEPVISQLLTKLEIPVPWEAHEVIYAVSG</sequence>
<dbReference type="SUPFAM" id="SSF109604">
    <property type="entry name" value="HD-domain/PDEase-like"/>
    <property type="match status" value="1"/>
</dbReference>
<dbReference type="SUPFAM" id="SSF52540">
    <property type="entry name" value="P-loop containing nucleoside triphosphate hydrolases"/>
    <property type="match status" value="1"/>
</dbReference>
<dbReference type="AlphaFoldDB" id="I2GCF7"/>
<evidence type="ECO:0000259" key="2">
    <source>
        <dbReference type="Pfam" id="PF01966"/>
    </source>
</evidence>
<feature type="domain" description="HD" evidence="2">
    <location>
        <begin position="58"/>
        <end position="133"/>
    </location>
</feature>
<dbReference type="Gene3D" id="3.40.50.300">
    <property type="entry name" value="P-loop containing nucleotide triphosphate hydrolases"/>
    <property type="match status" value="1"/>
</dbReference>
<keyword evidence="4" id="KW-1185">Reference proteome</keyword>
<dbReference type="PANTHER" id="PTHR47545:SF1">
    <property type="entry name" value="MULTIFUNCTIONAL CCA PROTEIN"/>
    <property type="match status" value="1"/>
</dbReference>
<dbReference type="GO" id="GO:0000166">
    <property type="term" value="F:nucleotide binding"/>
    <property type="evidence" value="ECO:0007669"/>
    <property type="project" value="UniProtKB-KW"/>
</dbReference>
<gene>
    <name evidence="3" type="ORF">BN8_00510</name>
</gene>
<dbReference type="OrthoDB" id="9805698at2"/>